<dbReference type="Gramene" id="mRNA:HanXRQr2_Chr02g0066521">
    <property type="protein sequence ID" value="CDS:HanXRQr2_Chr02g0066521.1"/>
    <property type="gene ID" value="HanXRQr2_Chr02g0066521"/>
</dbReference>
<feature type="compositionally biased region" description="Basic and acidic residues" evidence="1">
    <location>
        <begin position="97"/>
        <end position="116"/>
    </location>
</feature>
<sequence>MALLICLFDDLNSGDLGALGDTEAKGVPKKQVEKAVRFCQKKKHEPVVVPPLVPQAAGISRTRFRRYTDHVVVSDTLEVLGVLGGAATGGSSAGSKPADEKNKRKVEEKAAGAGERKRPRSRTTRTAAVTQPKPAVVTGKSTICSQVFVIVRLKLIVVFAFL</sequence>
<evidence type="ECO:0000313" key="2">
    <source>
        <dbReference type="EMBL" id="KAF5818542.1"/>
    </source>
</evidence>
<feature type="region of interest" description="Disordered" evidence="1">
    <location>
        <begin position="87"/>
        <end position="132"/>
    </location>
</feature>
<keyword evidence="3" id="KW-1185">Reference proteome</keyword>
<dbReference type="EMBL" id="MNCJ02000317">
    <property type="protein sequence ID" value="KAF5818542.1"/>
    <property type="molecule type" value="Genomic_DNA"/>
</dbReference>
<protein>
    <submittedName>
        <fullName evidence="2">Uncharacterized protein</fullName>
    </submittedName>
</protein>
<dbReference type="AlphaFoldDB" id="A0A9K3NZ00"/>
<reference evidence="2" key="1">
    <citation type="journal article" date="2017" name="Nature">
        <title>The sunflower genome provides insights into oil metabolism, flowering and Asterid evolution.</title>
        <authorList>
            <person name="Badouin H."/>
            <person name="Gouzy J."/>
            <person name="Grassa C.J."/>
            <person name="Murat F."/>
            <person name="Staton S.E."/>
            <person name="Cottret L."/>
            <person name="Lelandais-Briere C."/>
            <person name="Owens G.L."/>
            <person name="Carrere S."/>
            <person name="Mayjonade B."/>
            <person name="Legrand L."/>
            <person name="Gill N."/>
            <person name="Kane N.C."/>
            <person name="Bowers J.E."/>
            <person name="Hubner S."/>
            <person name="Bellec A."/>
            <person name="Berard A."/>
            <person name="Berges H."/>
            <person name="Blanchet N."/>
            <person name="Boniface M.C."/>
            <person name="Brunel D."/>
            <person name="Catrice O."/>
            <person name="Chaidir N."/>
            <person name="Claudel C."/>
            <person name="Donnadieu C."/>
            <person name="Faraut T."/>
            <person name="Fievet G."/>
            <person name="Helmstetter N."/>
            <person name="King M."/>
            <person name="Knapp S.J."/>
            <person name="Lai Z."/>
            <person name="Le Paslier M.C."/>
            <person name="Lippi Y."/>
            <person name="Lorenzon L."/>
            <person name="Mandel J.R."/>
            <person name="Marage G."/>
            <person name="Marchand G."/>
            <person name="Marquand E."/>
            <person name="Bret-Mestries E."/>
            <person name="Morien E."/>
            <person name="Nambeesan S."/>
            <person name="Nguyen T."/>
            <person name="Pegot-Espagnet P."/>
            <person name="Pouilly N."/>
            <person name="Raftis F."/>
            <person name="Sallet E."/>
            <person name="Schiex T."/>
            <person name="Thomas J."/>
            <person name="Vandecasteele C."/>
            <person name="Vares D."/>
            <person name="Vear F."/>
            <person name="Vautrin S."/>
            <person name="Crespi M."/>
            <person name="Mangin B."/>
            <person name="Burke J.M."/>
            <person name="Salse J."/>
            <person name="Munos S."/>
            <person name="Vincourt P."/>
            <person name="Rieseberg L.H."/>
            <person name="Langlade N.B."/>
        </authorList>
    </citation>
    <scope>NUCLEOTIDE SEQUENCE</scope>
    <source>
        <tissue evidence="2">Leaves</tissue>
    </source>
</reference>
<dbReference type="Proteomes" id="UP000215914">
    <property type="component" value="Unassembled WGS sequence"/>
</dbReference>
<evidence type="ECO:0000313" key="3">
    <source>
        <dbReference type="Proteomes" id="UP000215914"/>
    </source>
</evidence>
<organism evidence="2 3">
    <name type="scientific">Helianthus annuus</name>
    <name type="common">Common sunflower</name>
    <dbReference type="NCBI Taxonomy" id="4232"/>
    <lineage>
        <taxon>Eukaryota</taxon>
        <taxon>Viridiplantae</taxon>
        <taxon>Streptophyta</taxon>
        <taxon>Embryophyta</taxon>
        <taxon>Tracheophyta</taxon>
        <taxon>Spermatophyta</taxon>
        <taxon>Magnoliopsida</taxon>
        <taxon>eudicotyledons</taxon>
        <taxon>Gunneridae</taxon>
        <taxon>Pentapetalae</taxon>
        <taxon>asterids</taxon>
        <taxon>campanulids</taxon>
        <taxon>Asterales</taxon>
        <taxon>Asteraceae</taxon>
        <taxon>Asteroideae</taxon>
        <taxon>Heliantheae alliance</taxon>
        <taxon>Heliantheae</taxon>
        <taxon>Helianthus</taxon>
    </lineage>
</organism>
<proteinExistence type="predicted"/>
<comment type="caution">
    <text evidence="2">The sequence shown here is derived from an EMBL/GenBank/DDBJ whole genome shotgun (WGS) entry which is preliminary data.</text>
</comment>
<evidence type="ECO:0000256" key="1">
    <source>
        <dbReference type="SAM" id="MobiDB-lite"/>
    </source>
</evidence>
<accession>A0A9K3NZ00</accession>
<name>A0A9K3NZ00_HELAN</name>
<gene>
    <name evidence="2" type="ORF">HanXRQr2_Chr02g0066521</name>
</gene>
<reference evidence="2" key="2">
    <citation type="submission" date="2020-06" db="EMBL/GenBank/DDBJ databases">
        <title>Helianthus annuus Genome sequencing and assembly Release 2.</title>
        <authorList>
            <person name="Gouzy J."/>
            <person name="Langlade N."/>
            <person name="Munos S."/>
        </authorList>
    </citation>
    <scope>NUCLEOTIDE SEQUENCE</scope>
    <source>
        <tissue evidence="2">Leaves</tissue>
    </source>
</reference>